<proteinExistence type="predicted"/>
<accession>A0A1V1VGN8</accession>
<dbReference type="AlphaFoldDB" id="A0A1V1VGN8"/>
<dbReference type="InterPro" id="IPR050678">
    <property type="entry name" value="DNA_Partitioning_ATPase"/>
</dbReference>
<dbReference type="Proteomes" id="UP000516656">
    <property type="component" value="Plasmid unnamed1"/>
</dbReference>
<dbReference type="RefSeq" id="WP_086959550.1">
    <property type="nucleotide sequence ID" value="NZ_BDMQ01000003.1"/>
</dbReference>
<keyword evidence="1" id="KW-0614">Plasmid</keyword>
<dbReference type="Gene3D" id="3.40.50.300">
    <property type="entry name" value="P-loop containing nucleotide triphosphate hydrolases"/>
    <property type="match status" value="1"/>
</dbReference>
<geneLocation type="plasmid" evidence="1 2">
    <name>unnamed1</name>
</geneLocation>
<gene>
    <name evidence="1" type="ORF">IC627_22355</name>
</gene>
<dbReference type="InterPro" id="IPR027417">
    <property type="entry name" value="P-loop_NTPase"/>
</dbReference>
<evidence type="ECO:0000313" key="2">
    <source>
        <dbReference type="Proteomes" id="UP000516656"/>
    </source>
</evidence>
<dbReference type="PANTHER" id="PTHR13696">
    <property type="entry name" value="P-LOOP CONTAINING NUCLEOSIDE TRIPHOSPHATE HYDROLASE"/>
    <property type="match status" value="1"/>
</dbReference>
<dbReference type="PANTHER" id="PTHR13696:SF52">
    <property type="entry name" value="PARA FAMILY PROTEIN CT_582"/>
    <property type="match status" value="1"/>
</dbReference>
<sequence length="189" mass="21423">MNFTINKSIGVTTENSIDNLFLIPTDYQLSRVIETSLTKINRERILEKHLSKISKDYDFVLLDTPPNLSLTTLNAIQASELIIIPIDSGAYSLDGISPLLDAVDEIKDDEANYCILRNEIDSRNTLINSYIENELEVVRDNVLKTVIRRSEHLSQANALSMPIRFYKKGSIINNDYNSLAKEIILMCNT</sequence>
<organism evidence="1 2">
    <name type="scientific">Photobacterium damsela subsp. piscicida</name>
    <name type="common">Pasteurella piscicida</name>
    <dbReference type="NCBI Taxonomy" id="38294"/>
    <lineage>
        <taxon>Bacteria</taxon>
        <taxon>Pseudomonadati</taxon>
        <taxon>Pseudomonadota</taxon>
        <taxon>Gammaproteobacteria</taxon>
        <taxon>Vibrionales</taxon>
        <taxon>Vibrionaceae</taxon>
        <taxon>Photobacterium</taxon>
    </lineage>
</organism>
<evidence type="ECO:0000313" key="1">
    <source>
        <dbReference type="EMBL" id="QOD58930.1"/>
    </source>
</evidence>
<dbReference type="SUPFAM" id="SSF52540">
    <property type="entry name" value="P-loop containing nucleoside triphosphate hydrolases"/>
    <property type="match status" value="1"/>
</dbReference>
<reference evidence="1 2" key="1">
    <citation type="submission" date="2020-09" db="EMBL/GenBank/DDBJ databases">
        <title>Complete, closed and curated genome sequences of Photobacterium damselae subsp. piscicida isolates from Australia indicate localised evolution and additional plasmid-borne pathogenicity mechanisms.</title>
        <authorList>
            <person name="Baseggio L."/>
            <person name="Silayeva O."/>
            <person name="Buller N."/>
            <person name="Landos M."/>
            <person name="Engelstaedter J."/>
            <person name="Barnes A.C."/>
        </authorList>
    </citation>
    <scope>NUCLEOTIDE SEQUENCE [LARGE SCALE GENOMIC DNA]</scope>
    <source>
        <strain evidence="1 2">AS-16-0540-1</strain>
        <plasmid evidence="1 2">unnamed1</plasmid>
    </source>
</reference>
<protein>
    <submittedName>
        <fullName evidence="1">ParA family protein</fullName>
    </submittedName>
</protein>
<dbReference type="Pfam" id="PF13614">
    <property type="entry name" value="AAA_31"/>
    <property type="match status" value="1"/>
</dbReference>
<dbReference type="CDD" id="cd02042">
    <property type="entry name" value="ParAB_family"/>
    <property type="match status" value="1"/>
</dbReference>
<name>A0A1V1VGN8_PHODP</name>
<dbReference type="InterPro" id="IPR025669">
    <property type="entry name" value="AAA_dom"/>
</dbReference>
<dbReference type="EMBL" id="CP061856">
    <property type="protein sequence ID" value="QOD58930.1"/>
    <property type="molecule type" value="Genomic_DNA"/>
</dbReference>